<evidence type="ECO:0000256" key="2">
    <source>
        <dbReference type="ARBA" id="ARBA00022723"/>
    </source>
</evidence>
<dbReference type="STRING" id="210143.A0A1R3JNK2"/>
<feature type="compositionally biased region" description="Low complexity" evidence="7">
    <location>
        <begin position="85"/>
        <end position="105"/>
    </location>
</feature>
<dbReference type="FunFam" id="3.30.160.60:FF:001366">
    <property type="entry name" value="Zinc finger protein 2"/>
    <property type="match status" value="1"/>
</dbReference>
<evidence type="ECO:0000256" key="5">
    <source>
        <dbReference type="ARBA" id="ARBA00023242"/>
    </source>
</evidence>
<keyword evidence="5" id="KW-0539">Nucleus</keyword>
<dbReference type="Gene3D" id="3.30.160.60">
    <property type="entry name" value="Classic Zinc Finger"/>
    <property type="match status" value="1"/>
</dbReference>
<dbReference type="OMA" id="YTSEHVQ"/>
<dbReference type="SUPFAM" id="SSF57667">
    <property type="entry name" value="beta-beta-alpha zinc fingers"/>
    <property type="match status" value="1"/>
</dbReference>
<dbReference type="InterPro" id="IPR036236">
    <property type="entry name" value="Znf_C2H2_sf"/>
</dbReference>
<name>A0A1R3JNK2_COCAP</name>
<dbReference type="GO" id="GO:0008270">
    <property type="term" value="F:zinc ion binding"/>
    <property type="evidence" value="ECO:0007669"/>
    <property type="project" value="UniProtKB-KW"/>
</dbReference>
<organism evidence="9 10">
    <name type="scientific">Corchorus capsularis</name>
    <name type="common">Jute</name>
    <dbReference type="NCBI Taxonomy" id="210143"/>
    <lineage>
        <taxon>Eukaryota</taxon>
        <taxon>Viridiplantae</taxon>
        <taxon>Streptophyta</taxon>
        <taxon>Embryophyta</taxon>
        <taxon>Tracheophyta</taxon>
        <taxon>Spermatophyta</taxon>
        <taxon>Magnoliopsida</taxon>
        <taxon>eudicotyledons</taxon>
        <taxon>Gunneridae</taxon>
        <taxon>Pentapetalae</taxon>
        <taxon>rosids</taxon>
        <taxon>malvids</taxon>
        <taxon>Malvales</taxon>
        <taxon>Malvaceae</taxon>
        <taxon>Grewioideae</taxon>
        <taxon>Apeibeae</taxon>
        <taxon>Corchorus</taxon>
    </lineage>
</organism>
<dbReference type="GO" id="GO:0005634">
    <property type="term" value="C:nucleus"/>
    <property type="evidence" value="ECO:0007669"/>
    <property type="project" value="UniProtKB-SubCell"/>
</dbReference>
<evidence type="ECO:0000256" key="4">
    <source>
        <dbReference type="ARBA" id="ARBA00022833"/>
    </source>
</evidence>
<dbReference type="OrthoDB" id="1933825at2759"/>
<gene>
    <name evidence="9" type="ORF">CCACVL1_05000</name>
</gene>
<feature type="domain" description="C2H2-type" evidence="8">
    <location>
        <begin position="42"/>
        <end position="69"/>
    </location>
</feature>
<proteinExistence type="predicted"/>
<dbReference type="PANTHER" id="PTHR47287">
    <property type="entry name" value="C2H2 AND C2HC ZINC FINGERS SUPERFAMILY PROTEIN"/>
    <property type="match status" value="1"/>
</dbReference>
<dbReference type="PROSITE" id="PS50157">
    <property type="entry name" value="ZINC_FINGER_C2H2_2"/>
    <property type="match status" value="1"/>
</dbReference>
<reference evidence="9 10" key="1">
    <citation type="submission" date="2013-09" db="EMBL/GenBank/DDBJ databases">
        <title>Corchorus capsularis genome sequencing.</title>
        <authorList>
            <person name="Alam M."/>
            <person name="Haque M.S."/>
            <person name="Islam M.S."/>
            <person name="Emdad E.M."/>
            <person name="Islam M.M."/>
            <person name="Ahmed B."/>
            <person name="Halim A."/>
            <person name="Hossen Q.M.M."/>
            <person name="Hossain M.Z."/>
            <person name="Ahmed R."/>
            <person name="Khan M.M."/>
            <person name="Islam R."/>
            <person name="Rashid M.M."/>
            <person name="Khan S.A."/>
            <person name="Rahman M.S."/>
            <person name="Alam M."/>
        </authorList>
    </citation>
    <scope>NUCLEOTIDE SEQUENCE [LARGE SCALE GENOMIC DNA]</scope>
    <source>
        <strain evidence="10">cv. CVL-1</strain>
        <tissue evidence="9">Whole seedling</tissue>
    </source>
</reference>
<dbReference type="Gramene" id="OMO96320">
    <property type="protein sequence ID" value="OMO96320"/>
    <property type="gene ID" value="CCACVL1_05000"/>
</dbReference>
<sequence>MDYQPNTSLRLSLPSNQLNLELVLEPSSTSSSPHSPAEPRVFSCNYCQRKFYSSQALGGHQNAHKLERTLAKKSRELSSAVRTHGGSNSPSGSSSSGSISGSSHGQRVQSPVAPFDQHGRAGRFPAGEISYGRRDYGTSREGIGSWSKSYRPENVQEEFNHLDLSLRL</sequence>
<comment type="subcellular location">
    <subcellularLocation>
        <location evidence="1">Nucleus</location>
    </subcellularLocation>
</comment>
<evidence type="ECO:0000256" key="3">
    <source>
        <dbReference type="ARBA" id="ARBA00022771"/>
    </source>
</evidence>
<evidence type="ECO:0000256" key="7">
    <source>
        <dbReference type="SAM" id="MobiDB-lite"/>
    </source>
</evidence>
<dbReference type="EMBL" id="AWWV01007469">
    <property type="protein sequence ID" value="OMO96320.1"/>
    <property type="molecule type" value="Genomic_DNA"/>
</dbReference>
<keyword evidence="10" id="KW-1185">Reference proteome</keyword>
<evidence type="ECO:0000259" key="8">
    <source>
        <dbReference type="PROSITE" id="PS50157"/>
    </source>
</evidence>
<keyword evidence="3 6" id="KW-0863">Zinc-finger</keyword>
<evidence type="ECO:0000256" key="1">
    <source>
        <dbReference type="ARBA" id="ARBA00004123"/>
    </source>
</evidence>
<dbReference type="Proteomes" id="UP000188268">
    <property type="component" value="Unassembled WGS sequence"/>
</dbReference>
<dbReference type="PROSITE" id="PS00028">
    <property type="entry name" value="ZINC_FINGER_C2H2_1"/>
    <property type="match status" value="1"/>
</dbReference>
<feature type="region of interest" description="Disordered" evidence="7">
    <location>
        <begin position="58"/>
        <end position="147"/>
    </location>
</feature>
<dbReference type="InterPro" id="IPR044246">
    <property type="entry name" value="ZFP3-like"/>
</dbReference>
<evidence type="ECO:0000313" key="9">
    <source>
        <dbReference type="EMBL" id="OMO96320.1"/>
    </source>
</evidence>
<dbReference type="PANTHER" id="PTHR47287:SF15">
    <property type="entry name" value="ZINC FINGER PROTEIN 3-LIKE"/>
    <property type="match status" value="1"/>
</dbReference>
<comment type="caution">
    <text evidence="9">The sequence shown here is derived from an EMBL/GenBank/DDBJ whole genome shotgun (WGS) entry which is preliminary data.</text>
</comment>
<feature type="compositionally biased region" description="Basic and acidic residues" evidence="7">
    <location>
        <begin position="64"/>
        <end position="76"/>
    </location>
</feature>
<dbReference type="GO" id="GO:0009788">
    <property type="term" value="P:negative regulation of abscisic acid-activated signaling pathway"/>
    <property type="evidence" value="ECO:0007669"/>
    <property type="project" value="InterPro"/>
</dbReference>
<keyword evidence="2" id="KW-0479">Metal-binding</keyword>
<evidence type="ECO:0000256" key="6">
    <source>
        <dbReference type="PROSITE-ProRule" id="PRU00042"/>
    </source>
</evidence>
<protein>
    <submittedName>
        <fullName evidence="9">Zinc finger protein 2-like protein</fullName>
    </submittedName>
</protein>
<keyword evidence="4" id="KW-0862">Zinc</keyword>
<dbReference type="InterPro" id="IPR013087">
    <property type="entry name" value="Znf_C2H2_type"/>
</dbReference>
<accession>A0A1R3JNK2</accession>
<dbReference type="AlphaFoldDB" id="A0A1R3JNK2"/>
<evidence type="ECO:0000313" key="10">
    <source>
        <dbReference type="Proteomes" id="UP000188268"/>
    </source>
</evidence>